<keyword evidence="2" id="KW-1185">Reference proteome</keyword>
<evidence type="ECO:0000313" key="1">
    <source>
        <dbReference type="EMBL" id="OEL14069.1"/>
    </source>
</evidence>
<dbReference type="Proteomes" id="UP000095767">
    <property type="component" value="Unassembled WGS sequence"/>
</dbReference>
<name>A0A1E5UMG7_9POAL</name>
<gene>
    <name evidence="1" type="ORF">BAE44_0024912</name>
</gene>
<protein>
    <submittedName>
        <fullName evidence="1">Uncharacterized protein</fullName>
    </submittedName>
</protein>
<dbReference type="AlphaFoldDB" id="A0A1E5UMG7"/>
<reference evidence="1 2" key="1">
    <citation type="submission" date="2016-09" db="EMBL/GenBank/DDBJ databases">
        <title>The draft genome of Dichanthelium oligosanthes: A C3 panicoid grass species.</title>
        <authorList>
            <person name="Studer A.J."/>
            <person name="Schnable J.C."/>
            <person name="Brutnell T.P."/>
        </authorList>
    </citation>
    <scope>NUCLEOTIDE SEQUENCE [LARGE SCALE GENOMIC DNA]</scope>
    <source>
        <strain evidence="2">cv. Kellogg 1175</strain>
        <tissue evidence="1">Leaf</tissue>
    </source>
</reference>
<dbReference type="EMBL" id="LWDX02071266">
    <property type="protein sequence ID" value="OEL14069.1"/>
    <property type="molecule type" value="Genomic_DNA"/>
</dbReference>
<comment type="caution">
    <text evidence="1">The sequence shown here is derived from an EMBL/GenBank/DDBJ whole genome shotgun (WGS) entry which is preliminary data.</text>
</comment>
<organism evidence="1 2">
    <name type="scientific">Dichanthelium oligosanthes</name>
    <dbReference type="NCBI Taxonomy" id="888268"/>
    <lineage>
        <taxon>Eukaryota</taxon>
        <taxon>Viridiplantae</taxon>
        <taxon>Streptophyta</taxon>
        <taxon>Embryophyta</taxon>
        <taxon>Tracheophyta</taxon>
        <taxon>Spermatophyta</taxon>
        <taxon>Magnoliopsida</taxon>
        <taxon>Liliopsida</taxon>
        <taxon>Poales</taxon>
        <taxon>Poaceae</taxon>
        <taxon>PACMAD clade</taxon>
        <taxon>Panicoideae</taxon>
        <taxon>Panicodae</taxon>
        <taxon>Paniceae</taxon>
        <taxon>Dichantheliinae</taxon>
        <taxon>Dichanthelium</taxon>
    </lineage>
</organism>
<proteinExistence type="predicted"/>
<evidence type="ECO:0000313" key="2">
    <source>
        <dbReference type="Proteomes" id="UP000095767"/>
    </source>
</evidence>
<accession>A0A1E5UMG7</accession>
<feature type="non-terminal residue" evidence="1">
    <location>
        <position position="1"/>
    </location>
</feature>
<dbReference type="OrthoDB" id="684023at2759"/>
<sequence>LEKSGKFSTRSLYRLMTFGGVVDMRMVDVWNTKIPLKSKIFCGRCGMTGFRRPRS</sequence>